<dbReference type="InterPro" id="IPR036366">
    <property type="entry name" value="PGBDSf"/>
</dbReference>
<evidence type="ECO:0000256" key="1">
    <source>
        <dbReference type="SAM" id="Phobius"/>
    </source>
</evidence>
<feature type="transmembrane region" description="Helical" evidence="1">
    <location>
        <begin position="35"/>
        <end position="54"/>
    </location>
</feature>
<protein>
    <submittedName>
        <fullName evidence="3">Peptidoglycan-binding domain-containing protein</fullName>
    </submittedName>
</protein>
<dbReference type="Proteomes" id="UP001274321">
    <property type="component" value="Unassembled WGS sequence"/>
</dbReference>
<name>A0ABU4RP08_9HYPH</name>
<feature type="domain" description="Peptidoglycan binding-like" evidence="2">
    <location>
        <begin position="151"/>
        <end position="201"/>
    </location>
</feature>
<comment type="caution">
    <text evidence="3">The sequence shown here is derived from an EMBL/GenBank/DDBJ whole genome shotgun (WGS) entry which is preliminary data.</text>
</comment>
<evidence type="ECO:0000313" key="3">
    <source>
        <dbReference type="EMBL" id="MDX6806549.1"/>
    </source>
</evidence>
<keyword evidence="1" id="KW-1133">Transmembrane helix</keyword>
<dbReference type="Pfam" id="PF01471">
    <property type="entry name" value="PG_binding_1"/>
    <property type="match status" value="2"/>
</dbReference>
<keyword evidence="1" id="KW-0472">Membrane</keyword>
<dbReference type="Gene3D" id="1.10.101.10">
    <property type="entry name" value="PGBD-like superfamily/PGBD"/>
    <property type="match status" value="2"/>
</dbReference>
<reference evidence="3 4" key="1">
    <citation type="submission" date="2023-11" db="EMBL/GenBank/DDBJ databases">
        <authorList>
            <person name="Bao R."/>
        </authorList>
    </citation>
    <scope>NUCLEOTIDE SEQUENCE [LARGE SCALE GENOMIC DNA]</scope>
    <source>
        <strain evidence="3 4">PJ23</strain>
    </source>
</reference>
<feature type="domain" description="Peptidoglycan binding-like" evidence="2">
    <location>
        <begin position="81"/>
        <end position="134"/>
    </location>
</feature>
<keyword evidence="4" id="KW-1185">Reference proteome</keyword>
<sequence length="214" mass="22409">MKKTGKAPTRTVGKKAQHMEADIPSSFRIRPIDGVGMIIAAAASIMILVNALLLQNPAAPAHSPRAAAAPFAERPQQANTLVKEVQSELGRRGIYDGVADGVTGPNTVSAIRSYQIAAGLEANGEATPELLAVLRHNTQPTQPAAAGIPPSDVLQVQRLLVKLGHTGLKPDGVVGEATRTAIRKFEAKRGLPQKGEVTAALKRELSVAAKDSGR</sequence>
<dbReference type="InterPro" id="IPR002477">
    <property type="entry name" value="Peptidoglycan-bd-like"/>
</dbReference>
<dbReference type="InterPro" id="IPR036365">
    <property type="entry name" value="PGBD-like_sf"/>
</dbReference>
<dbReference type="SUPFAM" id="SSF47090">
    <property type="entry name" value="PGBD-like"/>
    <property type="match status" value="2"/>
</dbReference>
<evidence type="ECO:0000313" key="4">
    <source>
        <dbReference type="Proteomes" id="UP001274321"/>
    </source>
</evidence>
<accession>A0ABU4RP08</accession>
<organism evidence="3 4">
    <name type="scientific">Terrihabitans rhizophilus</name>
    <dbReference type="NCBI Taxonomy" id="3092662"/>
    <lineage>
        <taxon>Bacteria</taxon>
        <taxon>Pseudomonadati</taxon>
        <taxon>Pseudomonadota</taxon>
        <taxon>Alphaproteobacteria</taxon>
        <taxon>Hyphomicrobiales</taxon>
        <taxon>Terrihabitans</taxon>
    </lineage>
</organism>
<dbReference type="EMBL" id="JAXAFJ010000006">
    <property type="protein sequence ID" value="MDX6806549.1"/>
    <property type="molecule type" value="Genomic_DNA"/>
</dbReference>
<gene>
    <name evidence="3" type="ORF">SCD90_10770</name>
</gene>
<evidence type="ECO:0000259" key="2">
    <source>
        <dbReference type="Pfam" id="PF01471"/>
    </source>
</evidence>
<keyword evidence="1" id="KW-0812">Transmembrane</keyword>
<proteinExistence type="predicted"/>
<dbReference type="RefSeq" id="WP_319844679.1">
    <property type="nucleotide sequence ID" value="NZ_JAXAFJ010000006.1"/>
</dbReference>